<keyword evidence="2 7" id="KW-0812">Transmembrane</keyword>
<keyword evidence="4 7" id="KW-0472">Membrane</keyword>
<evidence type="ECO:0000256" key="1">
    <source>
        <dbReference type="ARBA" id="ARBA00004141"/>
    </source>
</evidence>
<dbReference type="GO" id="GO:0016020">
    <property type="term" value="C:membrane"/>
    <property type="evidence" value="ECO:0007669"/>
    <property type="project" value="UniProtKB-SubCell"/>
</dbReference>
<feature type="transmembrane region" description="Helical" evidence="7">
    <location>
        <begin position="247"/>
        <end position="272"/>
    </location>
</feature>
<evidence type="ECO:0000259" key="8">
    <source>
        <dbReference type="Pfam" id="PF20684"/>
    </source>
</evidence>
<dbReference type="EMBL" id="KL660712">
    <property type="protein sequence ID" value="KFA63914.1"/>
    <property type="molecule type" value="Genomic_DNA"/>
</dbReference>
<evidence type="ECO:0000256" key="5">
    <source>
        <dbReference type="ARBA" id="ARBA00038359"/>
    </source>
</evidence>
<evidence type="ECO:0000256" key="6">
    <source>
        <dbReference type="SAM" id="MobiDB-lite"/>
    </source>
</evidence>
<comment type="similarity">
    <text evidence="5">Belongs to the SAT4 family.</text>
</comment>
<dbReference type="InterPro" id="IPR052337">
    <property type="entry name" value="SAT4-like"/>
</dbReference>
<dbReference type="PANTHER" id="PTHR33048:SF146">
    <property type="entry name" value="INTEGRAL MEMBRANE PROTEIN"/>
    <property type="match status" value="1"/>
</dbReference>
<feature type="region of interest" description="Disordered" evidence="6">
    <location>
        <begin position="309"/>
        <end position="334"/>
    </location>
</feature>
<dbReference type="Proteomes" id="UP000028524">
    <property type="component" value="Unassembled WGS sequence"/>
</dbReference>
<keyword evidence="3 7" id="KW-1133">Transmembrane helix</keyword>
<evidence type="ECO:0000313" key="10">
    <source>
        <dbReference type="Proteomes" id="UP000028524"/>
    </source>
</evidence>
<evidence type="ECO:0000256" key="7">
    <source>
        <dbReference type="SAM" id="Phobius"/>
    </source>
</evidence>
<feature type="transmembrane region" description="Helical" evidence="7">
    <location>
        <begin position="102"/>
        <end position="121"/>
    </location>
</feature>
<dbReference type="Pfam" id="PF20684">
    <property type="entry name" value="Fung_rhodopsin"/>
    <property type="match status" value="1"/>
</dbReference>
<dbReference type="InterPro" id="IPR049326">
    <property type="entry name" value="Rhodopsin_dom_fungi"/>
</dbReference>
<keyword evidence="10" id="KW-1185">Reference proteome</keyword>
<protein>
    <recommendedName>
        <fullName evidence="8">Rhodopsin domain-containing protein</fullName>
    </recommendedName>
</protein>
<feature type="transmembrane region" description="Helical" evidence="7">
    <location>
        <begin position="20"/>
        <end position="41"/>
    </location>
</feature>
<feature type="transmembrane region" description="Helical" evidence="7">
    <location>
        <begin position="180"/>
        <end position="201"/>
    </location>
</feature>
<accession>A0A084QIX9</accession>
<evidence type="ECO:0000313" key="9">
    <source>
        <dbReference type="EMBL" id="KFA63914.1"/>
    </source>
</evidence>
<evidence type="ECO:0000256" key="4">
    <source>
        <dbReference type="ARBA" id="ARBA00023136"/>
    </source>
</evidence>
<dbReference type="AlphaFoldDB" id="A0A084QIX9"/>
<proteinExistence type="inferred from homology"/>
<dbReference type="InParanoid" id="A0A084QIX9"/>
<evidence type="ECO:0000256" key="3">
    <source>
        <dbReference type="ARBA" id="ARBA00022989"/>
    </source>
</evidence>
<organism evidence="9 10">
    <name type="scientific">Stachybotrys chlorohalonatus (strain IBT 40285)</name>
    <dbReference type="NCBI Taxonomy" id="1283841"/>
    <lineage>
        <taxon>Eukaryota</taxon>
        <taxon>Fungi</taxon>
        <taxon>Dikarya</taxon>
        <taxon>Ascomycota</taxon>
        <taxon>Pezizomycotina</taxon>
        <taxon>Sordariomycetes</taxon>
        <taxon>Hypocreomycetidae</taxon>
        <taxon>Hypocreales</taxon>
        <taxon>Stachybotryaceae</taxon>
        <taxon>Stachybotrys</taxon>
    </lineage>
</organism>
<feature type="transmembrane region" description="Helical" evidence="7">
    <location>
        <begin position="53"/>
        <end position="75"/>
    </location>
</feature>
<gene>
    <name evidence="9" type="ORF">S40285_03733</name>
</gene>
<dbReference type="HOGENOM" id="CLU_028200_2_1_1"/>
<feature type="transmembrane region" description="Helical" evidence="7">
    <location>
        <begin position="133"/>
        <end position="160"/>
    </location>
</feature>
<evidence type="ECO:0000256" key="2">
    <source>
        <dbReference type="ARBA" id="ARBA00022692"/>
    </source>
</evidence>
<feature type="domain" description="Rhodopsin" evidence="8">
    <location>
        <begin position="38"/>
        <end position="271"/>
    </location>
</feature>
<sequence length="367" mass="39934">MPWVLNATPEVDAQSQYPTIIAICTVLSVLTILIVGARLKIRYKNRGLAADDYMAALAVVFAVTYSVLCIVQTRYGLGLPLVLRPQENLVTYTRVNFAGRPIYQIGISFFKIALLLSYLSLLKGTDHKTYRLVVWITLGLVFAGHLGCSLSLLFACTPVQRSWNPLMPGTCLPPGPSFTAYAIVTIISDLAVTLIPIPVLVKLNVPTSKKLGLLAIFTLGLFTTVCSIMRYTQIGRIQYGDGNSTMLILWGTIEFNVGNMVSSLPFLAPVIFKKARGYRYRSKPTSGGDYGGSNNRAPRASNYKMGRLSHHASVNGPGGDSDHTRTASEENILQPGAILKSVTYAVHVDDNVDGSSPRQSDVEATSR</sequence>
<dbReference type="OMA" id="CIVQTRY"/>
<dbReference type="PANTHER" id="PTHR33048">
    <property type="entry name" value="PTH11-LIKE INTEGRAL MEMBRANE PROTEIN (AFU_ORTHOLOGUE AFUA_5G11245)"/>
    <property type="match status" value="1"/>
</dbReference>
<name>A0A084QIX9_STAC4</name>
<dbReference type="OrthoDB" id="5273647at2759"/>
<feature type="transmembrane region" description="Helical" evidence="7">
    <location>
        <begin position="213"/>
        <end position="232"/>
    </location>
</feature>
<comment type="subcellular location">
    <subcellularLocation>
        <location evidence="1">Membrane</location>
        <topology evidence="1">Multi-pass membrane protein</topology>
    </subcellularLocation>
</comment>
<reference evidence="9 10" key="1">
    <citation type="journal article" date="2014" name="BMC Genomics">
        <title>Comparative genome sequencing reveals chemotype-specific gene clusters in the toxigenic black mold Stachybotrys.</title>
        <authorList>
            <person name="Semeiks J."/>
            <person name="Borek D."/>
            <person name="Otwinowski Z."/>
            <person name="Grishin N.V."/>
        </authorList>
    </citation>
    <scope>NUCLEOTIDE SEQUENCE [LARGE SCALE GENOMIC DNA]</scope>
    <source>
        <strain evidence="9 10">IBT 40285</strain>
    </source>
</reference>